<dbReference type="SUPFAM" id="SSF54285">
    <property type="entry name" value="MoaD/ThiS"/>
    <property type="match status" value="1"/>
</dbReference>
<evidence type="ECO:0000313" key="2">
    <source>
        <dbReference type="Proteomes" id="UP000482578"/>
    </source>
</evidence>
<organism evidence="1 2">
    <name type="scientific">Crenobacter caeni</name>
    <dbReference type="NCBI Taxonomy" id="2705474"/>
    <lineage>
        <taxon>Bacteria</taxon>
        <taxon>Pseudomonadati</taxon>
        <taxon>Pseudomonadota</taxon>
        <taxon>Betaproteobacteria</taxon>
        <taxon>Neisseriales</taxon>
        <taxon>Neisseriaceae</taxon>
        <taxon>Crenobacter</taxon>
    </lineage>
</organism>
<name>A0A6B2KUN2_9NEIS</name>
<dbReference type="InterPro" id="IPR010035">
    <property type="entry name" value="Thi_S"/>
</dbReference>
<dbReference type="Gene3D" id="3.10.20.30">
    <property type="match status" value="1"/>
</dbReference>
<reference evidence="1 2" key="1">
    <citation type="submission" date="2020-02" db="EMBL/GenBank/DDBJ databases">
        <authorList>
            <person name="Yang Z."/>
        </authorList>
    </citation>
    <scope>NUCLEOTIDE SEQUENCE [LARGE SCALE GENOMIC DNA]</scope>
    <source>
        <strain evidence="1 2">HX-7-9</strain>
    </source>
</reference>
<dbReference type="CDD" id="cd00565">
    <property type="entry name" value="Ubl_ThiS"/>
    <property type="match status" value="1"/>
</dbReference>
<keyword evidence="2" id="KW-1185">Reference proteome</keyword>
<protein>
    <submittedName>
        <fullName evidence="1">Sulfur carrier protein ThiS</fullName>
    </submittedName>
</protein>
<dbReference type="RefSeq" id="WP_163316952.1">
    <property type="nucleotide sequence ID" value="NZ_JAAGAA010000012.1"/>
</dbReference>
<dbReference type="Proteomes" id="UP000482578">
    <property type="component" value="Unassembled WGS sequence"/>
</dbReference>
<gene>
    <name evidence="1" type="primary">thiS</name>
    <name evidence="1" type="ORF">GZH52_13125</name>
</gene>
<evidence type="ECO:0000313" key="1">
    <source>
        <dbReference type="EMBL" id="NDV13723.1"/>
    </source>
</evidence>
<dbReference type="Pfam" id="PF02597">
    <property type="entry name" value="ThiS"/>
    <property type="match status" value="1"/>
</dbReference>
<dbReference type="InterPro" id="IPR003749">
    <property type="entry name" value="ThiS/MoaD-like"/>
</dbReference>
<dbReference type="AlphaFoldDB" id="A0A6B2KUN2"/>
<sequence>MITIELDDQPLELPAVLTLDALLDRQGVAPETVATAVDGVFVARSARANCQLADGARVTLFQPIVGG</sequence>
<dbReference type="InterPro" id="IPR016155">
    <property type="entry name" value="Mopterin_synth/thiamin_S_b"/>
</dbReference>
<accession>A0A6B2KUN2</accession>
<proteinExistence type="predicted"/>
<dbReference type="InterPro" id="IPR012675">
    <property type="entry name" value="Beta-grasp_dom_sf"/>
</dbReference>
<dbReference type="NCBIfam" id="TIGR01683">
    <property type="entry name" value="thiS"/>
    <property type="match status" value="1"/>
</dbReference>
<dbReference type="EMBL" id="JAAGAA010000012">
    <property type="protein sequence ID" value="NDV13723.1"/>
    <property type="molecule type" value="Genomic_DNA"/>
</dbReference>
<comment type="caution">
    <text evidence="1">The sequence shown here is derived from an EMBL/GenBank/DDBJ whole genome shotgun (WGS) entry which is preliminary data.</text>
</comment>